<evidence type="ECO:0000313" key="2">
    <source>
        <dbReference type="Proteomes" id="UP000479710"/>
    </source>
</evidence>
<organism evidence="1 2">
    <name type="scientific">Oryza meyeriana var. granulata</name>
    <dbReference type="NCBI Taxonomy" id="110450"/>
    <lineage>
        <taxon>Eukaryota</taxon>
        <taxon>Viridiplantae</taxon>
        <taxon>Streptophyta</taxon>
        <taxon>Embryophyta</taxon>
        <taxon>Tracheophyta</taxon>
        <taxon>Spermatophyta</taxon>
        <taxon>Magnoliopsida</taxon>
        <taxon>Liliopsida</taxon>
        <taxon>Poales</taxon>
        <taxon>Poaceae</taxon>
        <taxon>BOP clade</taxon>
        <taxon>Oryzoideae</taxon>
        <taxon>Oryzeae</taxon>
        <taxon>Oryzinae</taxon>
        <taxon>Oryza</taxon>
        <taxon>Oryza meyeriana</taxon>
    </lineage>
</organism>
<dbReference type="EMBL" id="SPHZ02000012">
    <property type="protein sequence ID" value="KAF0888844.1"/>
    <property type="molecule type" value="Genomic_DNA"/>
</dbReference>
<protein>
    <submittedName>
        <fullName evidence="1">Uncharacterized protein</fullName>
    </submittedName>
</protein>
<proteinExistence type="predicted"/>
<dbReference type="AlphaFoldDB" id="A0A6G1BM57"/>
<name>A0A6G1BM57_9ORYZ</name>
<dbReference type="Proteomes" id="UP000479710">
    <property type="component" value="Unassembled WGS sequence"/>
</dbReference>
<sequence length="109" mass="11415">MDFVLSTASLGGSGEGEELLDLAVAVLRTARSGGGSGPPCRFRRSRATDPMLVAPSTFLASAASRNHATAGVHSPSFNSVRPDLAAWGSDLATFFRSASGEMERWEKEG</sequence>
<reference evidence="1 2" key="1">
    <citation type="submission" date="2019-11" db="EMBL/GenBank/DDBJ databases">
        <title>Whole genome sequence of Oryza granulata.</title>
        <authorList>
            <person name="Li W."/>
        </authorList>
    </citation>
    <scope>NUCLEOTIDE SEQUENCE [LARGE SCALE GENOMIC DNA]</scope>
    <source>
        <strain evidence="2">cv. Menghai</strain>
        <tissue evidence="1">Leaf</tissue>
    </source>
</reference>
<evidence type="ECO:0000313" key="1">
    <source>
        <dbReference type="EMBL" id="KAF0888844.1"/>
    </source>
</evidence>
<keyword evidence="2" id="KW-1185">Reference proteome</keyword>
<comment type="caution">
    <text evidence="1">The sequence shown here is derived from an EMBL/GenBank/DDBJ whole genome shotgun (WGS) entry which is preliminary data.</text>
</comment>
<accession>A0A6G1BM57</accession>
<gene>
    <name evidence="1" type="ORF">E2562_019355</name>
</gene>